<reference evidence="2" key="1">
    <citation type="submission" date="2018-06" db="EMBL/GenBank/DDBJ databases">
        <authorList>
            <person name="Lum Nde A."/>
            <person name="Hugo C."/>
        </authorList>
    </citation>
    <scope>NUCLEOTIDE SEQUENCE [LARGE SCALE GENOMIC DNA]</scope>
    <source>
        <strain evidence="2">1_F178</strain>
    </source>
</reference>
<sequence>MKANFKTKVSLDNFKGSNVGDSEKKFADNAVSLLTEIVNDEKFLSGVKEAKFSYSTLYDDNGKYVKVNNDQILEIINTGKERKTLPDNTINLLIILDDSLGGSTVGEVNPGDPTIRTNVSFFNYWIKKDDYLSLAAHWIHEWLHVAGIYHKGRRVDANDVNYTIGKIAVEIGKSLIVKSKKGSKKRKDSAGQGYIDAMDNFYKSQRQLADASGVAIAPSQNALRLGFVDFGTDSRPVLGKAYPVISAADQKLEDLSFPTSTLKALKLDVNAFYNDHLPDFWGGTKEGLFKISINTRNPTAPASGGENEVTNLVDFKVKDGNYASGFLFKGIFRNVMFADYINLKFDLFELDTDAEVYYNKIKGVFDSVPELKTLDILNGIPYLSLATKMFEGIIKTFGKNANDHIWKEMPLLEINPSIGGAFLRNGLYVIFEQINSKMETITFEDLQYKDEFLEIKDKRKSRMSNHLILNIRTTSSDQSL</sequence>
<accession>A0A3D9C7J7</accession>
<organism evidence="1 2">
    <name type="scientific">Chryseobacterium pennae</name>
    <dbReference type="NCBI Taxonomy" id="2258962"/>
    <lineage>
        <taxon>Bacteria</taxon>
        <taxon>Pseudomonadati</taxon>
        <taxon>Bacteroidota</taxon>
        <taxon>Flavobacteriia</taxon>
        <taxon>Flavobacteriales</taxon>
        <taxon>Weeksellaceae</taxon>
        <taxon>Chryseobacterium group</taxon>
        <taxon>Chryseobacterium</taxon>
    </lineage>
</organism>
<protein>
    <submittedName>
        <fullName evidence="1">Uncharacterized protein</fullName>
    </submittedName>
</protein>
<dbReference type="AlphaFoldDB" id="A0A3D9C7J7"/>
<dbReference type="RefSeq" id="WP_115971405.1">
    <property type="nucleotide sequence ID" value="NZ_QNVT01000012.1"/>
</dbReference>
<dbReference type="EMBL" id="QNVT01000012">
    <property type="protein sequence ID" value="REC61867.1"/>
    <property type="molecule type" value="Genomic_DNA"/>
</dbReference>
<gene>
    <name evidence="1" type="ORF">DRF65_14140</name>
</gene>
<name>A0A3D9C7J7_9FLAO</name>
<proteinExistence type="predicted"/>
<evidence type="ECO:0000313" key="2">
    <source>
        <dbReference type="Proteomes" id="UP000256686"/>
    </source>
</evidence>
<dbReference type="Proteomes" id="UP000256686">
    <property type="component" value="Unassembled WGS sequence"/>
</dbReference>
<evidence type="ECO:0000313" key="1">
    <source>
        <dbReference type="EMBL" id="REC61867.1"/>
    </source>
</evidence>
<keyword evidence="2" id="KW-1185">Reference proteome</keyword>
<comment type="caution">
    <text evidence="1">The sequence shown here is derived from an EMBL/GenBank/DDBJ whole genome shotgun (WGS) entry which is preliminary data.</text>
</comment>